<reference evidence="3 4" key="1">
    <citation type="submission" date="2019-08" db="EMBL/GenBank/DDBJ databases">
        <title>Archangium and Cystobacter genomes.</title>
        <authorList>
            <person name="Chen I.-C.K."/>
            <person name="Wielgoss S."/>
        </authorList>
    </citation>
    <scope>NUCLEOTIDE SEQUENCE [LARGE SCALE GENOMIC DNA]</scope>
    <source>
        <strain evidence="3 4">Cbm 6</strain>
    </source>
</reference>
<accession>A0ABY9WQH5</accession>
<dbReference type="Proteomes" id="UP001611383">
    <property type="component" value="Chromosome"/>
</dbReference>
<protein>
    <submittedName>
        <fullName evidence="3">Metallothionein</fullName>
    </submittedName>
</protein>
<keyword evidence="4" id="KW-1185">Reference proteome</keyword>
<keyword evidence="2" id="KW-0732">Signal</keyword>
<gene>
    <name evidence="3" type="ORF">F0U60_18645</name>
</gene>
<evidence type="ECO:0000313" key="3">
    <source>
        <dbReference type="EMBL" id="WNG45905.1"/>
    </source>
</evidence>
<dbReference type="RefSeq" id="WP_395821688.1">
    <property type="nucleotide sequence ID" value="NZ_CP043494.1"/>
</dbReference>
<dbReference type="EMBL" id="CP043494">
    <property type="protein sequence ID" value="WNG45905.1"/>
    <property type="molecule type" value="Genomic_DNA"/>
</dbReference>
<sequence length="122" mass="12644">MKRIGMTLAAVVVGGVLLTAGESGACEAHRARKADAVPMPVEPARSEAAPTEATAAKKDGAGELHAAKCRCGSAADCTCKKGTCECPKCKKPRQDVVPSLEAEGRTQEEHKVRLDALAGVFI</sequence>
<evidence type="ECO:0000256" key="2">
    <source>
        <dbReference type="SAM" id="SignalP"/>
    </source>
</evidence>
<evidence type="ECO:0000256" key="1">
    <source>
        <dbReference type="SAM" id="MobiDB-lite"/>
    </source>
</evidence>
<feature type="signal peptide" evidence="2">
    <location>
        <begin position="1"/>
        <end position="25"/>
    </location>
</feature>
<proteinExistence type="predicted"/>
<name>A0ABY9WQH5_9BACT</name>
<feature type="region of interest" description="Disordered" evidence="1">
    <location>
        <begin position="38"/>
        <end position="57"/>
    </location>
</feature>
<organism evidence="3 4">
    <name type="scientific">Archangium minus</name>
    <dbReference type="NCBI Taxonomy" id="83450"/>
    <lineage>
        <taxon>Bacteria</taxon>
        <taxon>Pseudomonadati</taxon>
        <taxon>Myxococcota</taxon>
        <taxon>Myxococcia</taxon>
        <taxon>Myxococcales</taxon>
        <taxon>Cystobacterineae</taxon>
        <taxon>Archangiaceae</taxon>
        <taxon>Archangium</taxon>
    </lineage>
</organism>
<feature type="compositionally biased region" description="Low complexity" evidence="1">
    <location>
        <begin position="42"/>
        <end position="54"/>
    </location>
</feature>
<feature type="chain" id="PRO_5046409155" evidence="2">
    <location>
        <begin position="26"/>
        <end position="122"/>
    </location>
</feature>
<evidence type="ECO:0000313" key="4">
    <source>
        <dbReference type="Proteomes" id="UP001611383"/>
    </source>
</evidence>